<proteinExistence type="predicted"/>
<reference evidence="6 7" key="1">
    <citation type="submission" date="2017-07" db="EMBL/GenBank/DDBJ databases">
        <authorList>
            <person name="Talla V."/>
            <person name="Backstrom N."/>
        </authorList>
    </citation>
    <scope>NUCLEOTIDE SEQUENCE [LARGE SCALE GENOMIC DNA]</scope>
</reference>
<dbReference type="Pfam" id="PF00089">
    <property type="entry name" value="Trypsin"/>
    <property type="match status" value="1"/>
</dbReference>
<keyword evidence="4" id="KW-1015">Disulfide bond</keyword>
<sequence length="177" mass="20134">MLLSDFIRTGSKYRLKGRKIYIKSRFIHPLYRQEHFFDYDVQLLELEERLKFGRTVSAIAISDGSCGDDVFVNGWGFSKEKGHYEDILKQVNIQIVSLNECQKVPNFWYNHTLTPRMFCAGDSEGDACQGDSGGGAVSYRHLVGISSFGFGCGRMPGVYINVSSPNIRLWIRRYTGI</sequence>
<organism evidence="6 7">
    <name type="scientific">Leptidea sinapis</name>
    <dbReference type="NCBI Taxonomy" id="189913"/>
    <lineage>
        <taxon>Eukaryota</taxon>
        <taxon>Metazoa</taxon>
        <taxon>Ecdysozoa</taxon>
        <taxon>Arthropoda</taxon>
        <taxon>Hexapoda</taxon>
        <taxon>Insecta</taxon>
        <taxon>Pterygota</taxon>
        <taxon>Neoptera</taxon>
        <taxon>Endopterygota</taxon>
        <taxon>Lepidoptera</taxon>
        <taxon>Glossata</taxon>
        <taxon>Ditrysia</taxon>
        <taxon>Papilionoidea</taxon>
        <taxon>Pieridae</taxon>
        <taxon>Dismorphiinae</taxon>
        <taxon>Leptidea</taxon>
    </lineage>
</organism>
<protein>
    <recommendedName>
        <fullName evidence="5">Peptidase S1 domain-containing protein</fullName>
    </recommendedName>
</protein>
<dbReference type="SUPFAM" id="SSF50494">
    <property type="entry name" value="Trypsin-like serine proteases"/>
    <property type="match status" value="1"/>
</dbReference>
<dbReference type="PANTHER" id="PTHR24276:SF91">
    <property type="entry name" value="AT26814P-RELATED"/>
    <property type="match status" value="1"/>
</dbReference>
<dbReference type="CDD" id="cd00190">
    <property type="entry name" value="Tryp_SPc"/>
    <property type="match status" value="1"/>
</dbReference>
<accession>A0A5E4QGH0</accession>
<dbReference type="InterPro" id="IPR043504">
    <property type="entry name" value="Peptidase_S1_PA_chymotrypsin"/>
</dbReference>
<evidence type="ECO:0000313" key="7">
    <source>
        <dbReference type="Proteomes" id="UP000324832"/>
    </source>
</evidence>
<evidence type="ECO:0000259" key="5">
    <source>
        <dbReference type="PROSITE" id="PS50240"/>
    </source>
</evidence>
<dbReference type="InterPro" id="IPR001254">
    <property type="entry name" value="Trypsin_dom"/>
</dbReference>
<dbReference type="GO" id="GO:0006508">
    <property type="term" value="P:proteolysis"/>
    <property type="evidence" value="ECO:0007669"/>
    <property type="project" value="UniProtKB-KW"/>
</dbReference>
<feature type="domain" description="Peptidase S1" evidence="5">
    <location>
        <begin position="1"/>
        <end position="176"/>
    </location>
</feature>
<evidence type="ECO:0000256" key="3">
    <source>
        <dbReference type="ARBA" id="ARBA00022825"/>
    </source>
</evidence>
<dbReference type="PROSITE" id="PS50240">
    <property type="entry name" value="TRYPSIN_DOM"/>
    <property type="match status" value="1"/>
</dbReference>
<keyword evidence="2" id="KW-0378">Hydrolase</keyword>
<dbReference type="Proteomes" id="UP000324832">
    <property type="component" value="Unassembled WGS sequence"/>
</dbReference>
<evidence type="ECO:0000313" key="6">
    <source>
        <dbReference type="EMBL" id="VVC96375.1"/>
    </source>
</evidence>
<dbReference type="SMART" id="SM00020">
    <property type="entry name" value="Tryp_SPc"/>
    <property type="match status" value="1"/>
</dbReference>
<gene>
    <name evidence="6" type="ORF">LSINAPIS_LOCUS7897</name>
</gene>
<keyword evidence="7" id="KW-1185">Reference proteome</keyword>
<dbReference type="EMBL" id="FZQP02002692">
    <property type="protein sequence ID" value="VVC96375.1"/>
    <property type="molecule type" value="Genomic_DNA"/>
</dbReference>
<dbReference type="AlphaFoldDB" id="A0A5E4QGH0"/>
<name>A0A5E4QGH0_9NEOP</name>
<dbReference type="InterPro" id="IPR050430">
    <property type="entry name" value="Peptidase_S1"/>
</dbReference>
<keyword evidence="3" id="KW-0720">Serine protease</keyword>
<evidence type="ECO:0000256" key="4">
    <source>
        <dbReference type="ARBA" id="ARBA00023157"/>
    </source>
</evidence>
<dbReference type="Gene3D" id="2.40.10.10">
    <property type="entry name" value="Trypsin-like serine proteases"/>
    <property type="match status" value="1"/>
</dbReference>
<dbReference type="GO" id="GO:0004252">
    <property type="term" value="F:serine-type endopeptidase activity"/>
    <property type="evidence" value="ECO:0007669"/>
    <property type="project" value="InterPro"/>
</dbReference>
<keyword evidence="1" id="KW-0645">Protease</keyword>
<evidence type="ECO:0000256" key="2">
    <source>
        <dbReference type="ARBA" id="ARBA00022801"/>
    </source>
</evidence>
<dbReference type="PANTHER" id="PTHR24276">
    <property type="entry name" value="POLYSERASE-RELATED"/>
    <property type="match status" value="1"/>
</dbReference>
<dbReference type="InterPro" id="IPR009003">
    <property type="entry name" value="Peptidase_S1_PA"/>
</dbReference>
<evidence type="ECO:0000256" key="1">
    <source>
        <dbReference type="ARBA" id="ARBA00022670"/>
    </source>
</evidence>